<organism evidence="2 3">
    <name type="scientific">Terrisporobacter hibernicus</name>
    <dbReference type="NCBI Taxonomy" id="2813371"/>
    <lineage>
        <taxon>Bacteria</taxon>
        <taxon>Bacillati</taxon>
        <taxon>Bacillota</taxon>
        <taxon>Clostridia</taxon>
        <taxon>Peptostreptococcales</taxon>
        <taxon>Peptostreptococcaceae</taxon>
        <taxon>Terrisporobacter</taxon>
    </lineage>
</organism>
<accession>A0AAX2ZFQ0</accession>
<dbReference type="Proteomes" id="UP001198983">
    <property type="component" value="Chromosome"/>
</dbReference>
<evidence type="ECO:0000313" key="2">
    <source>
        <dbReference type="EMBL" id="UEL47666.1"/>
    </source>
</evidence>
<dbReference type="GO" id="GO:0003690">
    <property type="term" value="F:double-stranded DNA binding"/>
    <property type="evidence" value="ECO:0007669"/>
    <property type="project" value="InterPro"/>
</dbReference>
<dbReference type="AlphaFoldDB" id="A0AAX2ZFQ0"/>
<dbReference type="Gene3D" id="6.10.10.80">
    <property type="entry name" value="Small, acid-soluble spore protein, alpha/beta type-like"/>
    <property type="match status" value="1"/>
</dbReference>
<comment type="function">
    <text evidence="1">SASP are bound to spore DNA. They are double-stranded DNA-binding proteins that cause DNA to change to an a-like conformation. They protect the DNA backbone from chemical and enzymatic cleavage and are thus involved in dormant spore's high resistance to UV light.</text>
</comment>
<dbReference type="Pfam" id="PF00269">
    <property type="entry name" value="SASP"/>
    <property type="match status" value="1"/>
</dbReference>
<dbReference type="GO" id="GO:0006265">
    <property type="term" value="P:DNA topological change"/>
    <property type="evidence" value="ECO:0007669"/>
    <property type="project" value="InterPro"/>
</dbReference>
<name>A0AAX2ZFQ0_9FIRM</name>
<gene>
    <name evidence="2" type="ORF">JW646_18925</name>
</gene>
<reference evidence="2 3" key="1">
    <citation type="journal article" date="2023" name="Int. J. Syst. Evol. Microbiol.">
        <title>Terrisporobacter hibernicus sp. nov., isolated from bovine faeces in Northern Ireland.</title>
        <authorList>
            <person name="Mitchell M."/>
            <person name="Nguyen S.V."/>
            <person name="Connor M."/>
            <person name="Fairley D.J."/>
            <person name="Donoghue O."/>
            <person name="Marshall H."/>
            <person name="Koolman L."/>
            <person name="McMullan G."/>
            <person name="Schaffer K.E."/>
            <person name="McGrath J.W."/>
            <person name="Fanning S."/>
        </authorList>
    </citation>
    <scope>NUCLEOTIDE SEQUENCE [LARGE SCALE GENOMIC DNA]</scope>
    <source>
        <strain evidence="2 3">MCA3</strain>
    </source>
</reference>
<dbReference type="InterPro" id="IPR001448">
    <property type="entry name" value="SASP_alpha/beta-type"/>
</dbReference>
<protein>
    <submittedName>
        <fullName evidence="2">Alpha/beta-type small acid-soluble spore protein</fullName>
    </submittedName>
</protein>
<dbReference type="RefSeq" id="WP_148556791.1">
    <property type="nucleotide sequence ID" value="NZ_CP081135.1"/>
</dbReference>
<sequence>MSKPVDPNAKLALNQMKMEISKELLNDSNIKNDSNPIDSIGLSGRVGGQMSKKLVEMGERELLKRYNK</sequence>
<dbReference type="EMBL" id="CP081135">
    <property type="protein sequence ID" value="UEL47666.1"/>
    <property type="molecule type" value="Genomic_DNA"/>
</dbReference>
<dbReference type="KEGG" id="tem:JW646_18925"/>
<evidence type="ECO:0000256" key="1">
    <source>
        <dbReference type="ARBA" id="ARBA00003863"/>
    </source>
</evidence>
<evidence type="ECO:0000313" key="3">
    <source>
        <dbReference type="Proteomes" id="UP001198983"/>
    </source>
</evidence>
<keyword evidence="3" id="KW-1185">Reference proteome</keyword>
<proteinExistence type="predicted"/>
<dbReference type="InterPro" id="IPR038300">
    <property type="entry name" value="SASP_sf_alpha/beta"/>
</dbReference>